<organism evidence="2 3">
    <name type="scientific">Phialemonium thermophilum</name>
    <dbReference type="NCBI Taxonomy" id="223376"/>
    <lineage>
        <taxon>Eukaryota</taxon>
        <taxon>Fungi</taxon>
        <taxon>Dikarya</taxon>
        <taxon>Ascomycota</taxon>
        <taxon>Pezizomycotina</taxon>
        <taxon>Sordariomycetes</taxon>
        <taxon>Sordariomycetidae</taxon>
        <taxon>Cephalothecales</taxon>
        <taxon>Cephalothecaceae</taxon>
        <taxon>Phialemonium</taxon>
    </lineage>
</organism>
<accession>A0ABR3Y8S6</accession>
<evidence type="ECO:0000313" key="2">
    <source>
        <dbReference type="EMBL" id="KAL1884188.1"/>
    </source>
</evidence>
<comment type="caution">
    <text evidence="2">The sequence shown here is derived from an EMBL/GenBank/DDBJ whole genome shotgun (WGS) entry which is preliminary data.</text>
</comment>
<evidence type="ECO:0000313" key="3">
    <source>
        <dbReference type="Proteomes" id="UP001586593"/>
    </source>
</evidence>
<name>A0ABR3Y8S6_9PEZI</name>
<protein>
    <submittedName>
        <fullName evidence="2">Uncharacterized protein</fullName>
    </submittedName>
</protein>
<gene>
    <name evidence="2" type="ORF">VTK73DRAFT_5324</name>
</gene>
<feature type="region of interest" description="Disordered" evidence="1">
    <location>
        <begin position="1"/>
        <end position="26"/>
    </location>
</feature>
<dbReference type="Proteomes" id="UP001586593">
    <property type="component" value="Unassembled WGS sequence"/>
</dbReference>
<proteinExistence type="predicted"/>
<dbReference type="EMBL" id="JAZHXJ010000003">
    <property type="protein sequence ID" value="KAL1884188.1"/>
    <property type="molecule type" value="Genomic_DNA"/>
</dbReference>
<reference evidence="2 3" key="1">
    <citation type="journal article" date="2024" name="Commun. Biol.">
        <title>Comparative genomic analysis of thermophilic fungi reveals convergent evolutionary adaptations and gene losses.</title>
        <authorList>
            <person name="Steindorff A.S."/>
            <person name="Aguilar-Pontes M.V."/>
            <person name="Robinson A.J."/>
            <person name="Andreopoulos B."/>
            <person name="LaButti K."/>
            <person name="Kuo A."/>
            <person name="Mondo S."/>
            <person name="Riley R."/>
            <person name="Otillar R."/>
            <person name="Haridas S."/>
            <person name="Lipzen A."/>
            <person name="Grimwood J."/>
            <person name="Schmutz J."/>
            <person name="Clum A."/>
            <person name="Reid I.D."/>
            <person name="Moisan M.C."/>
            <person name="Butler G."/>
            <person name="Nguyen T.T.M."/>
            <person name="Dewar K."/>
            <person name="Conant G."/>
            <person name="Drula E."/>
            <person name="Henrissat B."/>
            <person name="Hansel C."/>
            <person name="Singer S."/>
            <person name="Hutchinson M.I."/>
            <person name="de Vries R.P."/>
            <person name="Natvig D.O."/>
            <person name="Powell A.J."/>
            <person name="Tsang A."/>
            <person name="Grigoriev I.V."/>
        </authorList>
    </citation>
    <scope>NUCLEOTIDE SEQUENCE [LARGE SCALE GENOMIC DNA]</scope>
    <source>
        <strain evidence="2 3">ATCC 24622</strain>
    </source>
</reference>
<keyword evidence="3" id="KW-1185">Reference proteome</keyword>
<evidence type="ECO:0000256" key="1">
    <source>
        <dbReference type="SAM" id="MobiDB-lite"/>
    </source>
</evidence>
<sequence>MPTPPSSACADVRSPAPSLASAKEQVQDDMALASGNEPRSFPRETKNFDFVVSRSADGYSDINYKSVTLSRLAQCLGQGSWITRTVELRVEPNTIGLSEPQSEVKVAALWGFAGMMEPPSTLRQRYTKPCLRSVEPYSAHASAHLGTTSPIVEADSVIKPIDSKRGPVSMTNTYNSKAWKAPTEWASNLTKASESMICGIPSSTDREQEDPANLNLGSMLREIKKMATATPEIALFRLREDWETVEDPVLRKELEMEKKRWMLSVIFRADIMGKSENHPLEKMKILFLFEPRAVATFLAALYHDCEITDISPAPLSQKMYPNVRPVIKPMLPHLWRPQWDLECADGSTNVYFFRLNEDSGAHARPL</sequence>